<dbReference type="OrthoDB" id="2854648at2"/>
<protein>
    <submittedName>
        <fullName evidence="2">DDE superfamily endonuclease</fullName>
    </submittedName>
</protein>
<keyword evidence="2" id="KW-0540">Nuclease</keyword>
<dbReference type="EMBL" id="FNED01000029">
    <property type="protein sequence ID" value="SDJ80934.1"/>
    <property type="molecule type" value="Genomic_DNA"/>
</dbReference>
<dbReference type="Proteomes" id="UP000182836">
    <property type="component" value="Unassembled WGS sequence"/>
</dbReference>
<evidence type="ECO:0000259" key="1">
    <source>
        <dbReference type="Pfam" id="PF13358"/>
    </source>
</evidence>
<keyword evidence="2" id="KW-0378">Hydrolase</keyword>
<name>A0A1G8WRN9_ANEMI</name>
<reference evidence="2 3" key="1">
    <citation type="submission" date="2016-10" db="EMBL/GenBank/DDBJ databases">
        <authorList>
            <person name="de Groot N.N."/>
        </authorList>
    </citation>
    <scope>NUCLEOTIDE SEQUENCE [LARGE SCALE GENOMIC DNA]</scope>
    <source>
        <strain evidence="2 3">DSM 2895</strain>
    </source>
</reference>
<dbReference type="AlphaFoldDB" id="A0A1G8WRN9"/>
<sequence length="91" mass="10569">MVLLYEDESYIHAFQALRATWAEVEKQKEIPTYGHHTSVTLFGMVNALDGEFFCTQAAQCNVQTFYSFLEKTLDLYANKYIVIVLDNDRIH</sequence>
<feature type="domain" description="Tc1-like transposase DDE" evidence="1">
    <location>
        <begin position="3"/>
        <end position="91"/>
    </location>
</feature>
<organism evidence="2 3">
    <name type="scientific">Aneurinibacillus migulanus</name>
    <name type="common">Bacillus migulanus</name>
    <dbReference type="NCBI Taxonomy" id="47500"/>
    <lineage>
        <taxon>Bacteria</taxon>
        <taxon>Bacillati</taxon>
        <taxon>Bacillota</taxon>
        <taxon>Bacilli</taxon>
        <taxon>Bacillales</taxon>
        <taxon>Paenibacillaceae</taxon>
        <taxon>Aneurinibacillus group</taxon>
        <taxon>Aneurinibacillus</taxon>
    </lineage>
</organism>
<keyword evidence="2" id="KW-0255">Endonuclease</keyword>
<evidence type="ECO:0000313" key="3">
    <source>
        <dbReference type="Proteomes" id="UP000182836"/>
    </source>
</evidence>
<accession>A0A1G8WRN9</accession>
<dbReference type="GO" id="GO:0004519">
    <property type="term" value="F:endonuclease activity"/>
    <property type="evidence" value="ECO:0007669"/>
    <property type="project" value="UniProtKB-KW"/>
</dbReference>
<proteinExistence type="predicted"/>
<gene>
    <name evidence="2" type="ORF">SAMN04487909_1297</name>
</gene>
<evidence type="ECO:0000313" key="2">
    <source>
        <dbReference type="EMBL" id="SDJ80934.1"/>
    </source>
</evidence>
<dbReference type="InterPro" id="IPR038717">
    <property type="entry name" value="Tc1-like_DDE_dom"/>
</dbReference>
<dbReference type="Pfam" id="PF13358">
    <property type="entry name" value="DDE_3"/>
    <property type="match status" value="1"/>
</dbReference>